<evidence type="ECO:0000313" key="1">
    <source>
        <dbReference type="EMBL" id="KAI4827005.1"/>
    </source>
</evidence>
<gene>
    <name evidence="1" type="ORF">KUCAC02_030433</name>
</gene>
<keyword evidence="2" id="KW-1185">Reference proteome</keyword>
<reference evidence="1" key="1">
    <citation type="submission" date="2022-05" db="EMBL/GenBank/DDBJ databases">
        <title>Chromosome-level genome of Chaenocephalus aceratus.</title>
        <authorList>
            <person name="Park H."/>
        </authorList>
    </citation>
    <scope>NUCLEOTIDE SEQUENCE</scope>
    <source>
        <strain evidence="1">KU_202001</strain>
    </source>
</reference>
<protein>
    <submittedName>
        <fullName evidence="1">Uncharacterized protein</fullName>
    </submittedName>
</protein>
<proteinExistence type="predicted"/>
<name>A0ACB9XIQ8_CHAAC</name>
<sequence>MMQQVHLFCKQTGTDKKRARVFLTHNPSH</sequence>
<comment type="caution">
    <text evidence="1">The sequence shown here is derived from an EMBL/GenBank/DDBJ whole genome shotgun (WGS) entry which is preliminary data.</text>
</comment>
<dbReference type="EMBL" id="CM043789">
    <property type="protein sequence ID" value="KAI4827005.1"/>
    <property type="molecule type" value="Genomic_DNA"/>
</dbReference>
<dbReference type="Proteomes" id="UP001057452">
    <property type="component" value="Chromosome 5"/>
</dbReference>
<evidence type="ECO:0000313" key="2">
    <source>
        <dbReference type="Proteomes" id="UP001057452"/>
    </source>
</evidence>
<accession>A0ACB9XIQ8</accession>
<organism evidence="1 2">
    <name type="scientific">Chaenocephalus aceratus</name>
    <name type="common">Blackfin icefish</name>
    <name type="synonym">Chaenichthys aceratus</name>
    <dbReference type="NCBI Taxonomy" id="36190"/>
    <lineage>
        <taxon>Eukaryota</taxon>
        <taxon>Metazoa</taxon>
        <taxon>Chordata</taxon>
        <taxon>Craniata</taxon>
        <taxon>Vertebrata</taxon>
        <taxon>Euteleostomi</taxon>
        <taxon>Actinopterygii</taxon>
        <taxon>Neopterygii</taxon>
        <taxon>Teleostei</taxon>
        <taxon>Neoteleostei</taxon>
        <taxon>Acanthomorphata</taxon>
        <taxon>Eupercaria</taxon>
        <taxon>Perciformes</taxon>
        <taxon>Notothenioidei</taxon>
        <taxon>Channichthyidae</taxon>
        <taxon>Chaenocephalus</taxon>
    </lineage>
</organism>